<name>A0A8T2WD77_POPDE</name>
<feature type="compositionally biased region" description="Polar residues" evidence="1">
    <location>
        <begin position="44"/>
        <end position="54"/>
    </location>
</feature>
<evidence type="ECO:0000313" key="3">
    <source>
        <dbReference type="Proteomes" id="UP000807159"/>
    </source>
</evidence>
<gene>
    <name evidence="2" type="ORF">H0E87_010657</name>
</gene>
<dbReference type="AlphaFoldDB" id="A0A8T2WD77"/>
<dbReference type="Proteomes" id="UP000807159">
    <property type="component" value="Unassembled WGS sequence"/>
</dbReference>
<evidence type="ECO:0000313" key="2">
    <source>
        <dbReference type="EMBL" id="KAH8479386.1"/>
    </source>
</evidence>
<sequence length="407" mass="46397">MKIERLQNKPSKLISKINNKAQTAENLLERFQLNMVEAKAKSGHPSQDPSTSSGELLVPQEKAPSASQPATSQVAQENIAEDVPAKHCTIFNGPNAGCYKEWSTVKPFVTGKPYCYKGYPNYGLARQAFMDYCIKNNTPIHTTPRLITPTDLLEPKLQKTPSFADKAKMPANPVVEYTRTFLRFNKIPQKNPDEHEFIPLETFVQYYRLAKVSNITEGCFVSQSKGFRLFNVTEGVDPNSFLDWHETEDEMDSLKNYPAYHFIKLGMLRRKDVMPCRKVKDDLASNLHTELPKLTAQTLGFIVRKIRTLFKDSRIRVNFKSPHVFLYTEALQPVSEQDCIKIQDFEAQFYGNDLEVSISTKKHFCQYASRDHKCDLCLEGRVQMDPEDTEDDKVSHCSTASSSNNNM</sequence>
<organism evidence="2 3">
    <name type="scientific">Populus deltoides</name>
    <name type="common">Eastern poplar</name>
    <name type="synonym">Eastern cottonwood</name>
    <dbReference type="NCBI Taxonomy" id="3696"/>
    <lineage>
        <taxon>Eukaryota</taxon>
        <taxon>Viridiplantae</taxon>
        <taxon>Streptophyta</taxon>
        <taxon>Embryophyta</taxon>
        <taxon>Tracheophyta</taxon>
        <taxon>Spermatophyta</taxon>
        <taxon>Magnoliopsida</taxon>
        <taxon>eudicotyledons</taxon>
        <taxon>Gunneridae</taxon>
        <taxon>Pentapetalae</taxon>
        <taxon>rosids</taxon>
        <taxon>fabids</taxon>
        <taxon>Malpighiales</taxon>
        <taxon>Salicaceae</taxon>
        <taxon>Saliceae</taxon>
        <taxon>Populus</taxon>
    </lineage>
</organism>
<feature type="compositionally biased region" description="Polar residues" evidence="1">
    <location>
        <begin position="396"/>
        <end position="407"/>
    </location>
</feature>
<feature type="region of interest" description="Disordered" evidence="1">
    <location>
        <begin position="388"/>
        <end position="407"/>
    </location>
</feature>
<feature type="compositionally biased region" description="Polar residues" evidence="1">
    <location>
        <begin position="65"/>
        <end position="75"/>
    </location>
</feature>
<accession>A0A8T2WD77</accession>
<comment type="caution">
    <text evidence="2">The sequence shown here is derived from an EMBL/GenBank/DDBJ whole genome shotgun (WGS) entry which is preliminary data.</text>
</comment>
<proteinExistence type="predicted"/>
<reference evidence="2" key="1">
    <citation type="journal article" date="2021" name="J. Hered.">
        <title>Genome Assembly of Salicaceae Populus deltoides (Eastern Cottonwood) I-69 Based on Nanopore Sequencing and Hi-C Technologies.</title>
        <authorList>
            <person name="Bai S."/>
            <person name="Wu H."/>
            <person name="Zhang J."/>
            <person name="Pan Z."/>
            <person name="Zhao W."/>
            <person name="Li Z."/>
            <person name="Tong C."/>
        </authorList>
    </citation>
    <scope>NUCLEOTIDE SEQUENCE</scope>
    <source>
        <tissue evidence="2">Leaf</tissue>
    </source>
</reference>
<feature type="region of interest" description="Disordered" evidence="1">
    <location>
        <begin position="38"/>
        <end position="75"/>
    </location>
</feature>
<dbReference type="EMBL" id="JACEGQ020000215">
    <property type="protein sequence ID" value="KAH8479386.1"/>
    <property type="molecule type" value="Genomic_DNA"/>
</dbReference>
<protein>
    <submittedName>
        <fullName evidence="2">Uncharacterized protein</fullName>
    </submittedName>
</protein>
<evidence type="ECO:0000256" key="1">
    <source>
        <dbReference type="SAM" id="MobiDB-lite"/>
    </source>
</evidence>
<keyword evidence="3" id="KW-1185">Reference proteome</keyword>